<dbReference type="RefSeq" id="WP_189699941.1">
    <property type="nucleotide sequence ID" value="NZ_BMTA01000015.1"/>
</dbReference>
<keyword evidence="1" id="KW-0472">Membrane</keyword>
<evidence type="ECO:0000256" key="1">
    <source>
        <dbReference type="SAM" id="Phobius"/>
    </source>
</evidence>
<accession>A0A7M2T7A1</accession>
<proteinExistence type="predicted"/>
<feature type="transmembrane region" description="Helical" evidence="1">
    <location>
        <begin position="43"/>
        <end position="61"/>
    </location>
</feature>
<evidence type="ECO:0000313" key="3">
    <source>
        <dbReference type="Proteomes" id="UP000594008"/>
    </source>
</evidence>
<dbReference type="Proteomes" id="UP000594008">
    <property type="component" value="Chromosome"/>
</dbReference>
<protein>
    <submittedName>
        <fullName evidence="2">Uncharacterized protein</fullName>
    </submittedName>
</protein>
<keyword evidence="1" id="KW-0812">Transmembrane</keyword>
<name>A0A7M2T7A1_STRCW</name>
<dbReference type="KEGG" id="schf:IPT68_29495"/>
<keyword evidence="3" id="KW-1185">Reference proteome</keyword>
<organism evidence="2 3">
    <name type="scientific">Streptomyces chromofuscus</name>
    <dbReference type="NCBI Taxonomy" id="42881"/>
    <lineage>
        <taxon>Bacteria</taxon>
        <taxon>Bacillati</taxon>
        <taxon>Actinomycetota</taxon>
        <taxon>Actinomycetes</taxon>
        <taxon>Kitasatosporales</taxon>
        <taxon>Streptomycetaceae</taxon>
        <taxon>Streptomyces</taxon>
    </lineage>
</organism>
<dbReference type="EMBL" id="CP063374">
    <property type="protein sequence ID" value="QOV43783.1"/>
    <property type="molecule type" value="Genomic_DNA"/>
</dbReference>
<sequence>MPEIWIGRDVAGRRRNWWWTRFLSLLFAGMAVATESTATTGRWWWAGVVGVLWLVSLFYMINRGYGRTLLAPDRMQFSTLVSRRAIPWSEITSIEPRSHQTRGGAWWEVRVYRARGRSLAIPGIFTSRRGDKVFEGNLAVVREYWARATAPK</sequence>
<reference evidence="2 3" key="1">
    <citation type="submission" date="2020-10" db="EMBL/GenBank/DDBJ databases">
        <title>Streptomyces chromofuscus complate genome analysis.</title>
        <authorList>
            <person name="Anwar N."/>
        </authorList>
    </citation>
    <scope>NUCLEOTIDE SEQUENCE [LARGE SCALE GENOMIC DNA]</scope>
    <source>
        <strain evidence="2 3">DSM 40273</strain>
    </source>
</reference>
<gene>
    <name evidence="2" type="ORF">IPT68_29495</name>
</gene>
<evidence type="ECO:0000313" key="2">
    <source>
        <dbReference type="EMBL" id="QOV43783.1"/>
    </source>
</evidence>
<keyword evidence="1" id="KW-1133">Transmembrane helix</keyword>
<dbReference type="AlphaFoldDB" id="A0A7M2T7A1"/>